<comment type="similarity">
    <text evidence="2">Belongs to the VgrG protein family.</text>
</comment>
<accession>A0A1I4TS69</accession>
<feature type="region of interest" description="Disordered" evidence="4">
    <location>
        <begin position="441"/>
        <end position="466"/>
    </location>
</feature>
<dbReference type="AlphaFoldDB" id="A0A1I4TS69"/>
<dbReference type="SUPFAM" id="SSF69255">
    <property type="entry name" value="gp5 N-terminal domain-like"/>
    <property type="match status" value="1"/>
</dbReference>
<feature type="compositionally biased region" description="Polar residues" evidence="4">
    <location>
        <begin position="446"/>
        <end position="455"/>
    </location>
</feature>
<dbReference type="GO" id="GO:0005576">
    <property type="term" value="C:extracellular region"/>
    <property type="evidence" value="ECO:0007669"/>
    <property type="project" value="UniProtKB-SubCell"/>
</dbReference>
<organism evidence="7 8">
    <name type="scientific">Rugamonas rubra</name>
    <dbReference type="NCBI Taxonomy" id="758825"/>
    <lineage>
        <taxon>Bacteria</taxon>
        <taxon>Pseudomonadati</taxon>
        <taxon>Pseudomonadota</taxon>
        <taxon>Betaproteobacteria</taxon>
        <taxon>Burkholderiales</taxon>
        <taxon>Oxalobacteraceae</taxon>
        <taxon>Telluria group</taxon>
        <taxon>Rugamonas</taxon>
    </lineage>
</organism>
<evidence type="ECO:0000259" key="6">
    <source>
        <dbReference type="Pfam" id="PF22178"/>
    </source>
</evidence>
<evidence type="ECO:0000313" key="8">
    <source>
        <dbReference type="Proteomes" id="UP000199470"/>
    </source>
</evidence>
<dbReference type="SUPFAM" id="SSF69279">
    <property type="entry name" value="Phage tail proteins"/>
    <property type="match status" value="2"/>
</dbReference>
<protein>
    <submittedName>
        <fullName evidence="7">Type VI secretion system secreted protein VgrG</fullName>
    </submittedName>
</protein>
<dbReference type="SUPFAM" id="SSF69349">
    <property type="entry name" value="Phage fibre proteins"/>
    <property type="match status" value="1"/>
</dbReference>
<dbReference type="InterPro" id="IPR054030">
    <property type="entry name" value="Gp5_Vgr_C"/>
</dbReference>
<keyword evidence="8" id="KW-1185">Reference proteome</keyword>
<dbReference type="NCBIfam" id="TIGR03361">
    <property type="entry name" value="VI_Rhs_Vgr"/>
    <property type="match status" value="1"/>
</dbReference>
<comment type="subcellular location">
    <subcellularLocation>
        <location evidence="1">Secreted</location>
    </subcellularLocation>
</comment>
<evidence type="ECO:0000313" key="7">
    <source>
        <dbReference type="EMBL" id="SFM79417.1"/>
    </source>
</evidence>
<evidence type="ECO:0000256" key="3">
    <source>
        <dbReference type="ARBA" id="ARBA00022525"/>
    </source>
</evidence>
<evidence type="ECO:0000256" key="1">
    <source>
        <dbReference type="ARBA" id="ARBA00004613"/>
    </source>
</evidence>
<dbReference type="PANTHER" id="PTHR32305:SF15">
    <property type="entry name" value="PROTEIN RHSA-RELATED"/>
    <property type="match status" value="1"/>
</dbReference>
<dbReference type="Gene3D" id="4.10.220.110">
    <property type="match status" value="1"/>
</dbReference>
<dbReference type="InterPro" id="IPR050708">
    <property type="entry name" value="T6SS_VgrG/RHS"/>
</dbReference>
<dbReference type="EMBL" id="FOTW01000033">
    <property type="protein sequence ID" value="SFM79417.1"/>
    <property type="molecule type" value="Genomic_DNA"/>
</dbReference>
<reference evidence="7 8" key="1">
    <citation type="submission" date="2016-10" db="EMBL/GenBank/DDBJ databases">
        <authorList>
            <person name="de Groot N.N."/>
        </authorList>
    </citation>
    <scope>NUCLEOTIDE SEQUENCE [LARGE SCALE GENOMIC DNA]</scope>
    <source>
        <strain evidence="7 8">ATCC 43154</strain>
    </source>
</reference>
<dbReference type="Proteomes" id="UP000199470">
    <property type="component" value="Unassembled WGS sequence"/>
</dbReference>
<evidence type="ECO:0000256" key="2">
    <source>
        <dbReference type="ARBA" id="ARBA00005558"/>
    </source>
</evidence>
<dbReference type="Gene3D" id="2.40.50.230">
    <property type="entry name" value="Gp5 N-terminal domain"/>
    <property type="match status" value="1"/>
</dbReference>
<dbReference type="Pfam" id="PF22178">
    <property type="entry name" value="Gp5_trimer_C"/>
    <property type="match status" value="1"/>
</dbReference>
<feature type="domain" description="Gp5/Type VI secretion system Vgr protein OB-fold" evidence="5">
    <location>
        <begin position="367"/>
        <end position="434"/>
    </location>
</feature>
<keyword evidence="3" id="KW-0964">Secreted</keyword>
<dbReference type="PANTHER" id="PTHR32305">
    <property type="match status" value="1"/>
</dbReference>
<name>A0A1I4TS69_9BURK</name>
<proteinExistence type="inferred from homology"/>
<dbReference type="InterPro" id="IPR006533">
    <property type="entry name" value="T6SS_Vgr_RhsGE"/>
</dbReference>
<dbReference type="Pfam" id="PF05954">
    <property type="entry name" value="Phage_GPD"/>
    <property type="match status" value="1"/>
</dbReference>
<dbReference type="InterPro" id="IPR017847">
    <property type="entry name" value="T6SS_RhsGE_Vgr_subset"/>
</dbReference>
<dbReference type="InterPro" id="IPR037026">
    <property type="entry name" value="Vgr_OB-fold_dom_sf"/>
</dbReference>
<dbReference type="OrthoDB" id="1907165at2"/>
<gene>
    <name evidence="7" type="ORF">SAMN02982985_05323</name>
</gene>
<dbReference type="Gene3D" id="2.30.110.50">
    <property type="match status" value="1"/>
</dbReference>
<dbReference type="RefSeq" id="WP_093390712.1">
    <property type="nucleotide sequence ID" value="NZ_FOTW01000033.1"/>
</dbReference>
<dbReference type="NCBIfam" id="TIGR01646">
    <property type="entry name" value="vgr_GE"/>
    <property type="match status" value="1"/>
</dbReference>
<dbReference type="Pfam" id="PF04717">
    <property type="entry name" value="Phage_base_V"/>
    <property type="match status" value="1"/>
</dbReference>
<evidence type="ECO:0000256" key="4">
    <source>
        <dbReference type="SAM" id="MobiDB-lite"/>
    </source>
</evidence>
<dbReference type="Gene3D" id="3.55.50.10">
    <property type="entry name" value="Baseplate protein-like domains"/>
    <property type="match status" value="1"/>
</dbReference>
<evidence type="ECO:0000259" key="5">
    <source>
        <dbReference type="Pfam" id="PF04717"/>
    </source>
</evidence>
<sequence length="650" mass="70096">MSAEGLALGFSGPGGTLNLQSLHGEEAMGELFVYHLELSSADAAIDFSSVVGQNATASVTLADGALRYFSGVVTRFVQAGGTPGGASYRAELRPWLWWLTLEFDARIFQQQSAVEIILALFGELGFTDYRDGTTGSHSKRDYCVQYNESAFDFVSRLMEEEGIYYYFEHAAGSHTLVLLDGGQEYPACAGLDSVRYQDTGISRDAFDLVFRCEAEQRAVPAKFASGDFNFETPAASVSADAEGKGGRMRVYDYPGGYTVAADGAALAKLRMQALAQGRQAIRGDSSCRAFTAGHAFTLAGHYRADLNTDYVLQRVLHNLNHDSYSNSFDAFPKTLPFRSPLRTPRARILGTQTATVVGKAGEEIWTDSYGRIKVQFHWDQRGKKDENSSCWIRVAQSWAGKGWGSFFLPRMGQEVIVSFLDGDPDRPLVTGAVYNAEQTVPEPLPANQTRSTMRSRSSKDGSAGNELRFEDKLDAEELFLHAQKDMNTVVENDRSTRVVEGKDSLAVEKGERSVNVKGDENHVNQANYTHKVTGNYELKVDGNLTITVAGNISIKADGSFSCEAGTSLSNKAGSTFANEAGSGFTNKAGTSFANEAGTSFANKAGTSLENKAGTTMLNEAGVSLTNKGSASQTVDGGGMLTLKGGIVKIN</sequence>
<feature type="domain" description="Gp5/Type VI secretion system Vgr C-terminal trimerisation" evidence="6">
    <location>
        <begin position="451"/>
        <end position="558"/>
    </location>
</feature>
<dbReference type="InterPro" id="IPR006531">
    <property type="entry name" value="Gp5/Vgr_OB"/>
</dbReference>
<dbReference type="STRING" id="758825.SAMN02982985_05323"/>